<keyword evidence="2" id="KW-0936">Ethylene signaling pathway</keyword>
<dbReference type="SMART" id="SM00380">
    <property type="entry name" value="AP2"/>
    <property type="match status" value="1"/>
</dbReference>
<dbReference type="FunFam" id="3.30.730.10:FF:000001">
    <property type="entry name" value="Ethylene-responsive transcription factor 2"/>
    <property type="match status" value="1"/>
</dbReference>
<dbReference type="GO" id="GO:0009873">
    <property type="term" value="P:ethylene-activated signaling pathway"/>
    <property type="evidence" value="ECO:0007669"/>
    <property type="project" value="UniProtKB-KW"/>
</dbReference>
<comment type="similarity">
    <text evidence="8">Belongs to the AP2/ERF transcription factor family. ERF subfamily.</text>
</comment>
<evidence type="ECO:0000256" key="1">
    <source>
        <dbReference type="ARBA" id="ARBA00004123"/>
    </source>
</evidence>
<dbReference type="PROSITE" id="PS51032">
    <property type="entry name" value="AP2_ERF"/>
    <property type="match status" value="1"/>
</dbReference>
<dbReference type="GO" id="GO:0000976">
    <property type="term" value="F:transcription cis-regulatory region binding"/>
    <property type="evidence" value="ECO:0007669"/>
    <property type="project" value="UniProtKB-ARBA"/>
</dbReference>
<keyword evidence="4" id="KW-0238">DNA-binding</keyword>
<feature type="compositionally biased region" description="Low complexity" evidence="9">
    <location>
        <begin position="39"/>
        <end position="56"/>
    </location>
</feature>
<evidence type="ECO:0000256" key="4">
    <source>
        <dbReference type="ARBA" id="ARBA00023125"/>
    </source>
</evidence>
<dbReference type="Pfam" id="PF00847">
    <property type="entry name" value="AP2"/>
    <property type="match status" value="1"/>
</dbReference>
<keyword evidence="12" id="KW-1185">Reference proteome</keyword>
<evidence type="ECO:0000256" key="3">
    <source>
        <dbReference type="ARBA" id="ARBA00023015"/>
    </source>
</evidence>
<protein>
    <recommendedName>
        <fullName evidence="10">AP2/ERF domain-containing protein</fullName>
    </recommendedName>
</protein>
<feature type="domain" description="AP2/ERF" evidence="10">
    <location>
        <begin position="226"/>
        <end position="283"/>
    </location>
</feature>
<accession>A0AAV7ECH4</accession>
<dbReference type="GO" id="GO:0003700">
    <property type="term" value="F:DNA-binding transcription factor activity"/>
    <property type="evidence" value="ECO:0007669"/>
    <property type="project" value="InterPro"/>
</dbReference>
<feature type="region of interest" description="Disordered" evidence="9">
    <location>
        <begin position="28"/>
        <end position="57"/>
    </location>
</feature>
<feature type="region of interest" description="Disordered" evidence="9">
    <location>
        <begin position="91"/>
        <end position="111"/>
    </location>
</feature>
<dbReference type="InterPro" id="IPR016177">
    <property type="entry name" value="DNA-bd_dom_sf"/>
</dbReference>
<name>A0AAV7ECH4_ARIFI</name>
<dbReference type="GO" id="GO:0005634">
    <property type="term" value="C:nucleus"/>
    <property type="evidence" value="ECO:0007669"/>
    <property type="project" value="UniProtKB-SubCell"/>
</dbReference>
<dbReference type="CDD" id="cd00018">
    <property type="entry name" value="AP2"/>
    <property type="match status" value="1"/>
</dbReference>
<dbReference type="InterPro" id="IPR001471">
    <property type="entry name" value="AP2/ERF_dom"/>
</dbReference>
<organism evidence="11 12">
    <name type="scientific">Aristolochia fimbriata</name>
    <name type="common">White veined hardy Dutchman's pipe vine</name>
    <dbReference type="NCBI Taxonomy" id="158543"/>
    <lineage>
        <taxon>Eukaryota</taxon>
        <taxon>Viridiplantae</taxon>
        <taxon>Streptophyta</taxon>
        <taxon>Embryophyta</taxon>
        <taxon>Tracheophyta</taxon>
        <taxon>Spermatophyta</taxon>
        <taxon>Magnoliopsida</taxon>
        <taxon>Magnoliidae</taxon>
        <taxon>Piperales</taxon>
        <taxon>Aristolochiaceae</taxon>
        <taxon>Aristolochia</taxon>
    </lineage>
</organism>
<dbReference type="AlphaFoldDB" id="A0AAV7ECH4"/>
<evidence type="ECO:0000256" key="8">
    <source>
        <dbReference type="ARBA" id="ARBA00024343"/>
    </source>
</evidence>
<keyword evidence="3" id="KW-0805">Transcription regulation</keyword>
<dbReference type="InterPro" id="IPR036955">
    <property type="entry name" value="AP2/ERF_dom_sf"/>
</dbReference>
<evidence type="ECO:0000313" key="12">
    <source>
        <dbReference type="Proteomes" id="UP000825729"/>
    </source>
</evidence>
<proteinExistence type="inferred from homology"/>
<dbReference type="SUPFAM" id="SSF54171">
    <property type="entry name" value="DNA-binding domain"/>
    <property type="match status" value="1"/>
</dbReference>
<dbReference type="EMBL" id="JAINDJ010000005">
    <property type="protein sequence ID" value="KAG9446443.1"/>
    <property type="molecule type" value="Genomic_DNA"/>
</dbReference>
<evidence type="ECO:0000259" key="10">
    <source>
        <dbReference type="PROSITE" id="PS51032"/>
    </source>
</evidence>
<keyword evidence="6" id="KW-0804">Transcription</keyword>
<dbReference type="PRINTS" id="PR00367">
    <property type="entry name" value="ETHRSPELEMNT"/>
</dbReference>
<keyword evidence="5" id="KW-0010">Activator</keyword>
<evidence type="ECO:0000256" key="5">
    <source>
        <dbReference type="ARBA" id="ARBA00023159"/>
    </source>
</evidence>
<evidence type="ECO:0000256" key="2">
    <source>
        <dbReference type="ARBA" id="ARBA00022745"/>
    </source>
</evidence>
<comment type="subcellular location">
    <subcellularLocation>
        <location evidence="1">Nucleus</location>
    </subcellularLocation>
</comment>
<evidence type="ECO:0000256" key="6">
    <source>
        <dbReference type="ARBA" id="ARBA00023163"/>
    </source>
</evidence>
<evidence type="ECO:0000313" key="11">
    <source>
        <dbReference type="EMBL" id="KAG9446443.1"/>
    </source>
</evidence>
<keyword evidence="7" id="KW-0539">Nucleus</keyword>
<reference evidence="11 12" key="1">
    <citation type="submission" date="2021-07" db="EMBL/GenBank/DDBJ databases">
        <title>The Aristolochia fimbriata genome: insights into angiosperm evolution, floral development and chemical biosynthesis.</title>
        <authorList>
            <person name="Jiao Y."/>
        </authorList>
    </citation>
    <scope>NUCLEOTIDE SEQUENCE [LARGE SCALE GENOMIC DNA]</scope>
    <source>
        <strain evidence="11">IBCAS-2021</strain>
        <tissue evidence="11">Leaf</tissue>
    </source>
</reference>
<dbReference type="Gene3D" id="3.30.730.10">
    <property type="entry name" value="AP2/ERF domain"/>
    <property type="match status" value="1"/>
</dbReference>
<evidence type="ECO:0000256" key="7">
    <source>
        <dbReference type="ARBA" id="ARBA00023242"/>
    </source>
</evidence>
<dbReference type="PANTHER" id="PTHR31657">
    <property type="entry name" value="ETHYLENE-RESPONSIVE TRANSCRIPTION FACTOR ERF061"/>
    <property type="match status" value="1"/>
</dbReference>
<sequence length="427" mass="46804">MEEKLAKMARDLPWQSSNNYLQMTVAGFQEDPGGDLQENSLRPLSSSPNYSSAGGSLNLSQAIGRHQSTSSSSTANLVQLNRLVQAPSDAAAASSSSCNTSTPTSSDQSPPARLSFLLQEQGKQLGEEMVHLYERREKKKKKKNMFDEMGGGGGGGWVLLERKLGKSAGNDIADVIPCPMTVQRRDWLSVTKTSQTKLYSSSVGITRASPSYSSSSQYSSNNSKVMFRGVRQRHWGKWVAEIRLPRNRRRVWLGTFDTAEEAAFAYDTAAYMLRGDLAHLNFPDLKHRLKPNNALHSATAALLDAKLQAFGTDLGKPHFHETLITTTEEEKKPQQLAVFETGKLKLPADAAAAEESLSEIIMSPGSYRMETTTETAAGNWSRKAQEASLIDPDHSHGGVPLLLSRMPSLDMDIIWDSLPPLPPQIPD</sequence>
<dbReference type="PANTHER" id="PTHR31657:SF40">
    <property type="entry name" value="ETHYLENE-RESPONSIVE TRANSCRIPTION FACTOR ERF062"/>
    <property type="match status" value="1"/>
</dbReference>
<comment type="caution">
    <text evidence="11">The sequence shown here is derived from an EMBL/GenBank/DDBJ whole genome shotgun (WGS) entry which is preliminary data.</text>
</comment>
<gene>
    <name evidence="11" type="ORF">H6P81_012571</name>
</gene>
<dbReference type="InterPro" id="IPR051758">
    <property type="entry name" value="ERF/AP2-like"/>
</dbReference>
<dbReference type="Proteomes" id="UP000825729">
    <property type="component" value="Unassembled WGS sequence"/>
</dbReference>
<evidence type="ECO:0000256" key="9">
    <source>
        <dbReference type="SAM" id="MobiDB-lite"/>
    </source>
</evidence>